<organism evidence="3 4">
    <name type="scientific">Emticicia agri</name>
    <dbReference type="NCBI Taxonomy" id="2492393"/>
    <lineage>
        <taxon>Bacteria</taxon>
        <taxon>Pseudomonadati</taxon>
        <taxon>Bacteroidota</taxon>
        <taxon>Cytophagia</taxon>
        <taxon>Cytophagales</taxon>
        <taxon>Leadbetterellaceae</taxon>
        <taxon>Emticicia</taxon>
    </lineage>
</organism>
<sequence length="154" mass="16487">MKNLVFAISILSCSMLGCVGTQTTTTSTQKPADAMNTSMKLNGSWELADIPGARVSVSGMYPNKKPIITFDVDDNKFAGNTSCNNFSGLLVVYGNKINLNKSMAMTKMACQGEGESTFVDLLKKIDTFSINADNSLSLNSGGAETLRLVKVIKQ</sequence>
<dbReference type="OrthoDB" id="880459at2"/>
<dbReference type="Proteomes" id="UP000293162">
    <property type="component" value="Unassembled WGS sequence"/>
</dbReference>
<dbReference type="EMBL" id="SEWF01000003">
    <property type="protein sequence ID" value="RYU97195.1"/>
    <property type="molecule type" value="Genomic_DNA"/>
</dbReference>
<dbReference type="AlphaFoldDB" id="A0A4Q5M4Q4"/>
<evidence type="ECO:0000259" key="2">
    <source>
        <dbReference type="Pfam" id="PF03724"/>
    </source>
</evidence>
<name>A0A4Q5M4Q4_9BACT</name>
<dbReference type="RefSeq" id="WP_130019390.1">
    <property type="nucleotide sequence ID" value="NZ_SEWF01000003.1"/>
</dbReference>
<dbReference type="PROSITE" id="PS51257">
    <property type="entry name" value="PROKAR_LIPOPROTEIN"/>
    <property type="match status" value="1"/>
</dbReference>
<gene>
    <name evidence="3" type="ORF">EWM59_02565</name>
</gene>
<comment type="caution">
    <text evidence="3">The sequence shown here is derived from an EMBL/GenBank/DDBJ whole genome shotgun (WGS) entry which is preliminary data.</text>
</comment>
<dbReference type="InterPro" id="IPR038670">
    <property type="entry name" value="HslJ-like_sf"/>
</dbReference>
<protein>
    <submittedName>
        <fullName evidence="3">META domain-containing protein</fullName>
    </submittedName>
</protein>
<dbReference type="InterPro" id="IPR053147">
    <property type="entry name" value="Hsp_HslJ-like"/>
</dbReference>
<evidence type="ECO:0000313" key="4">
    <source>
        <dbReference type="Proteomes" id="UP000293162"/>
    </source>
</evidence>
<dbReference type="Gene3D" id="2.40.128.270">
    <property type="match status" value="1"/>
</dbReference>
<dbReference type="PANTHER" id="PTHR35535:SF2">
    <property type="entry name" value="DUF306 DOMAIN-CONTAINING PROTEIN"/>
    <property type="match status" value="1"/>
</dbReference>
<reference evidence="3 4" key="1">
    <citation type="submission" date="2019-02" db="EMBL/GenBank/DDBJ databases">
        <title>Bacterial novel species Emticicia sp. 17J42-9 isolated from soil.</title>
        <authorList>
            <person name="Jung H.-Y."/>
        </authorList>
    </citation>
    <scope>NUCLEOTIDE SEQUENCE [LARGE SCALE GENOMIC DNA]</scope>
    <source>
        <strain evidence="3 4">17J42-9</strain>
    </source>
</reference>
<keyword evidence="4" id="KW-1185">Reference proteome</keyword>
<feature type="domain" description="DUF306" evidence="2">
    <location>
        <begin position="42"/>
        <end position="147"/>
    </location>
</feature>
<feature type="signal peptide" evidence="1">
    <location>
        <begin position="1"/>
        <end position="17"/>
    </location>
</feature>
<proteinExistence type="predicted"/>
<evidence type="ECO:0000313" key="3">
    <source>
        <dbReference type="EMBL" id="RYU97195.1"/>
    </source>
</evidence>
<dbReference type="InterPro" id="IPR005184">
    <property type="entry name" value="DUF306_Meta_HslJ"/>
</dbReference>
<dbReference type="PANTHER" id="PTHR35535">
    <property type="entry name" value="HEAT SHOCK PROTEIN HSLJ"/>
    <property type="match status" value="1"/>
</dbReference>
<accession>A0A4Q5M4Q4</accession>
<feature type="chain" id="PRO_5020983217" evidence="1">
    <location>
        <begin position="18"/>
        <end position="154"/>
    </location>
</feature>
<dbReference type="Pfam" id="PF03724">
    <property type="entry name" value="META"/>
    <property type="match status" value="1"/>
</dbReference>
<evidence type="ECO:0000256" key="1">
    <source>
        <dbReference type="SAM" id="SignalP"/>
    </source>
</evidence>
<keyword evidence="1" id="KW-0732">Signal</keyword>